<dbReference type="Proteomes" id="UP001065174">
    <property type="component" value="Chromosome"/>
</dbReference>
<organism evidence="2 3">
    <name type="scientific">Reichenbachiella agarivorans</name>
    <dbReference type="NCBI Taxonomy" id="2979464"/>
    <lineage>
        <taxon>Bacteria</taxon>
        <taxon>Pseudomonadati</taxon>
        <taxon>Bacteroidota</taxon>
        <taxon>Cytophagia</taxon>
        <taxon>Cytophagales</taxon>
        <taxon>Reichenbachiellaceae</taxon>
        <taxon>Reichenbachiella</taxon>
    </lineage>
</organism>
<reference evidence="2" key="1">
    <citation type="submission" date="2022-09" db="EMBL/GenBank/DDBJ databases">
        <title>Comparative genomics and taxonomic characterization of three novel marine species of genus Reichenbachiella exhibiting antioxidant and polysaccharide degradation activities.</title>
        <authorList>
            <person name="Muhammad N."/>
            <person name="Lee Y.-J."/>
            <person name="Ko J."/>
            <person name="Kim S.-G."/>
        </authorList>
    </citation>
    <scope>NUCLEOTIDE SEQUENCE</scope>
    <source>
        <strain evidence="2">BKB1-1</strain>
    </source>
</reference>
<evidence type="ECO:0000313" key="3">
    <source>
        <dbReference type="Proteomes" id="UP001065174"/>
    </source>
</evidence>
<feature type="transmembrane region" description="Helical" evidence="1">
    <location>
        <begin position="7"/>
        <end position="25"/>
    </location>
</feature>
<sequence length="154" mass="17950">MVKAIRFCYLISIPIFLAVLSYYYALMPETVSVYFDANGLATYTVAKGNFFYACIGIFALTNGLIMLYRRLTKHAVDMSLIDFSEMNKTESNYHWFGGLSLMFNVCYILSIVFIGLYHSKEKFDITDYAALVYLGPIFIILWIFWFIYLQFTKK</sequence>
<dbReference type="RefSeq" id="WP_262309123.1">
    <property type="nucleotide sequence ID" value="NZ_CP106679.1"/>
</dbReference>
<evidence type="ECO:0000313" key="2">
    <source>
        <dbReference type="EMBL" id="UXP31684.1"/>
    </source>
</evidence>
<evidence type="ECO:0000256" key="1">
    <source>
        <dbReference type="SAM" id="Phobius"/>
    </source>
</evidence>
<dbReference type="EMBL" id="CP106679">
    <property type="protein sequence ID" value="UXP31684.1"/>
    <property type="molecule type" value="Genomic_DNA"/>
</dbReference>
<proteinExistence type="predicted"/>
<feature type="transmembrane region" description="Helical" evidence="1">
    <location>
        <begin position="93"/>
        <end position="116"/>
    </location>
</feature>
<accession>A0ABY6CMS5</accession>
<name>A0ABY6CMS5_9BACT</name>
<gene>
    <name evidence="2" type="ORF">N6H18_15145</name>
</gene>
<keyword evidence="1" id="KW-1133">Transmembrane helix</keyword>
<protein>
    <recommendedName>
        <fullName evidence="4">DUF1648 domain-containing protein</fullName>
    </recommendedName>
</protein>
<keyword evidence="1" id="KW-0472">Membrane</keyword>
<keyword evidence="3" id="KW-1185">Reference proteome</keyword>
<evidence type="ECO:0008006" key="4">
    <source>
        <dbReference type="Google" id="ProtNLM"/>
    </source>
</evidence>
<feature type="transmembrane region" description="Helical" evidence="1">
    <location>
        <begin position="128"/>
        <end position="149"/>
    </location>
</feature>
<keyword evidence="1" id="KW-0812">Transmembrane</keyword>
<feature type="transmembrane region" description="Helical" evidence="1">
    <location>
        <begin position="50"/>
        <end position="68"/>
    </location>
</feature>